<evidence type="ECO:0000256" key="1">
    <source>
        <dbReference type="SAM" id="MobiDB-lite"/>
    </source>
</evidence>
<evidence type="ECO:0000313" key="3">
    <source>
        <dbReference type="Proteomes" id="UP000085678"/>
    </source>
</evidence>
<accession>A0A1S3H7Y5</accession>
<feature type="region of interest" description="Disordered" evidence="1">
    <location>
        <begin position="87"/>
        <end position="200"/>
    </location>
</feature>
<keyword evidence="3" id="KW-1185">Reference proteome</keyword>
<reference evidence="4" key="1">
    <citation type="submission" date="2025-08" db="UniProtKB">
        <authorList>
            <consortium name="RefSeq"/>
        </authorList>
    </citation>
    <scope>IDENTIFICATION</scope>
    <source>
        <tissue evidence="4">Gonads</tissue>
    </source>
</reference>
<name>A0A1S3H7Y5_LINAN</name>
<evidence type="ECO:0000313" key="4">
    <source>
        <dbReference type="RefSeq" id="XP_013382092.1"/>
    </source>
</evidence>
<evidence type="ECO:0000256" key="2">
    <source>
        <dbReference type="SAM" id="SignalP"/>
    </source>
</evidence>
<dbReference type="Gene3D" id="1.20.5.320">
    <property type="entry name" value="6-Phosphogluconate Dehydrogenase, domain 3"/>
    <property type="match status" value="1"/>
</dbReference>
<dbReference type="RefSeq" id="XP_013382092.1">
    <property type="nucleotide sequence ID" value="XM_013526638.1"/>
</dbReference>
<gene>
    <name evidence="4" type="primary">LOC106152898</name>
</gene>
<organism evidence="3 4">
    <name type="scientific">Lingula anatina</name>
    <name type="common">Brachiopod</name>
    <name type="synonym">Lingula unguis</name>
    <dbReference type="NCBI Taxonomy" id="7574"/>
    <lineage>
        <taxon>Eukaryota</taxon>
        <taxon>Metazoa</taxon>
        <taxon>Spiralia</taxon>
        <taxon>Lophotrochozoa</taxon>
        <taxon>Brachiopoda</taxon>
        <taxon>Linguliformea</taxon>
        <taxon>Lingulata</taxon>
        <taxon>Lingulida</taxon>
        <taxon>Linguloidea</taxon>
        <taxon>Lingulidae</taxon>
        <taxon>Lingula</taxon>
    </lineage>
</organism>
<sequence length="329" mass="36165">MHGVKWIHVCGLLLSCRYTLCQYITYRYLDATIYRLPDLSVPPSGDVNDHVVPFPPMPARPPHPPSVTVGDMLTEVIFYLLRRTSREVKTQNGPTPDGLPSGGNPGRHDNTGTMKGPGNRKGETGGPTWRRGQRYPTGTPLGRKDPDCQKADSALRGPPGAPGPAGPPGQCDQETCSRAGPKGSKGVMGPRGPPGPKGRDGVGIYLFEDRSAMDAVALEGLLAYRVDTKLLYYRDHVAWRPIKASRCGDGVLDRELGEECDDGNEDTGDFCVNCRLSYCGDGFINKYAEQCDWIHFRHIQCSSVHKSMTGLVLCSRQCRWVYSRCHYVV</sequence>
<dbReference type="AlphaFoldDB" id="A0A1S3H7Y5"/>
<dbReference type="PROSITE" id="PS51257">
    <property type="entry name" value="PROKAR_LIPOPROTEIN"/>
    <property type="match status" value="1"/>
</dbReference>
<feature type="chain" id="PRO_5030033793" evidence="2">
    <location>
        <begin position="22"/>
        <end position="329"/>
    </location>
</feature>
<dbReference type="KEGG" id="lak:106152898"/>
<proteinExistence type="predicted"/>
<dbReference type="Proteomes" id="UP000085678">
    <property type="component" value="Unplaced"/>
</dbReference>
<feature type="signal peptide" evidence="2">
    <location>
        <begin position="1"/>
        <end position="21"/>
    </location>
</feature>
<protein>
    <submittedName>
        <fullName evidence="4">Acetylcholinesterase collagenic tail peptide</fullName>
    </submittedName>
</protein>
<dbReference type="STRING" id="7574.A0A1S3H7Y5"/>
<dbReference type="InParanoid" id="A0A1S3H7Y5"/>
<dbReference type="OrthoDB" id="291007at2759"/>
<keyword evidence="2" id="KW-0732">Signal</keyword>
<dbReference type="GeneID" id="106152898"/>